<evidence type="ECO:0000256" key="3">
    <source>
        <dbReference type="ARBA" id="ARBA00022448"/>
    </source>
</evidence>
<evidence type="ECO:0000256" key="6">
    <source>
        <dbReference type="ARBA" id="ARBA00022840"/>
    </source>
</evidence>
<dbReference type="PANTHER" id="PTHR43553:SF3">
    <property type="entry name" value="ABC TRANSPORTER ATP-BINDING PROTEIN MODF"/>
    <property type="match status" value="1"/>
</dbReference>
<keyword evidence="7" id="KW-1278">Translocase</keyword>
<dbReference type="InterPro" id="IPR015856">
    <property type="entry name" value="ABC_transpr_CbiO/EcfA_su"/>
</dbReference>
<dbReference type="Gene3D" id="3.40.50.300">
    <property type="entry name" value="P-loop containing nucleotide triphosphate hydrolases"/>
    <property type="match status" value="1"/>
</dbReference>
<sequence length="277" mass="31385">MSDNDFNQYGRGLLGGISVVLDLRNVSLIREGNWILKNIDWKIEKGEHWVLLGLNGAGKTALLHMLYAFYFPTKGKVTVLNREFGKDPLGEKLRQKIGLVSSTLQNRIYDSDSAYQIVLSGGFASIGLYETPTDEMRAKAKQLLRDLGCFEYADRSYRTLSQGERQRVLIARSLMADPELLILDEPTNGLDFLARERLLESIEQVTLSPTAPTVIYVTHHVEEILPCFKKTLLLKEGEVFAADDTTKIITNQVLSDFFGLPVDVRWYTERPSLVKQR</sequence>
<evidence type="ECO:0000256" key="5">
    <source>
        <dbReference type="ARBA" id="ARBA00022741"/>
    </source>
</evidence>
<organism evidence="10 11">
    <name type="scientific">Aquibacillus albus</name>
    <dbReference type="NCBI Taxonomy" id="1168171"/>
    <lineage>
        <taxon>Bacteria</taxon>
        <taxon>Bacillati</taxon>
        <taxon>Bacillota</taxon>
        <taxon>Bacilli</taxon>
        <taxon>Bacillales</taxon>
        <taxon>Bacillaceae</taxon>
        <taxon>Aquibacillus</taxon>
    </lineage>
</organism>
<evidence type="ECO:0000256" key="7">
    <source>
        <dbReference type="ARBA" id="ARBA00022967"/>
    </source>
</evidence>
<keyword evidence="11" id="KW-1185">Reference proteome</keyword>
<name>A0ABS2MZG6_9BACI</name>
<dbReference type="GO" id="GO:0005524">
    <property type="term" value="F:ATP binding"/>
    <property type="evidence" value="ECO:0007669"/>
    <property type="project" value="UniProtKB-KW"/>
</dbReference>
<keyword evidence="3" id="KW-0813">Transport</keyword>
<comment type="subcellular location">
    <subcellularLocation>
        <location evidence="1">Cell membrane</location>
        <topology evidence="1">Peripheral membrane protein</topology>
    </subcellularLocation>
</comment>
<dbReference type="PROSITE" id="PS50893">
    <property type="entry name" value="ABC_TRANSPORTER_2"/>
    <property type="match status" value="1"/>
</dbReference>
<comment type="similarity">
    <text evidence="2">Belongs to the ABC transporter superfamily.</text>
</comment>
<evidence type="ECO:0000256" key="4">
    <source>
        <dbReference type="ARBA" id="ARBA00022475"/>
    </source>
</evidence>
<evidence type="ECO:0000313" key="10">
    <source>
        <dbReference type="EMBL" id="MBM7571188.1"/>
    </source>
</evidence>
<evidence type="ECO:0000256" key="1">
    <source>
        <dbReference type="ARBA" id="ARBA00004202"/>
    </source>
</evidence>
<accession>A0ABS2MZG6</accession>
<comment type="caution">
    <text evidence="10">The sequence shown here is derived from an EMBL/GenBank/DDBJ whole genome shotgun (WGS) entry which is preliminary data.</text>
</comment>
<dbReference type="InterPro" id="IPR003439">
    <property type="entry name" value="ABC_transporter-like_ATP-bd"/>
</dbReference>
<keyword evidence="4" id="KW-1003">Cell membrane</keyword>
<dbReference type="Pfam" id="PF00005">
    <property type="entry name" value="ABC_tran"/>
    <property type="match status" value="1"/>
</dbReference>
<dbReference type="PROSITE" id="PS00211">
    <property type="entry name" value="ABC_TRANSPORTER_1"/>
    <property type="match status" value="1"/>
</dbReference>
<keyword evidence="6 10" id="KW-0067">ATP-binding</keyword>
<dbReference type="SMART" id="SM00382">
    <property type="entry name" value="AAA"/>
    <property type="match status" value="1"/>
</dbReference>
<dbReference type="InterPro" id="IPR027417">
    <property type="entry name" value="P-loop_NTPase"/>
</dbReference>
<feature type="domain" description="ABC transporter" evidence="9">
    <location>
        <begin position="21"/>
        <end position="261"/>
    </location>
</feature>
<dbReference type="SUPFAM" id="SSF52540">
    <property type="entry name" value="P-loop containing nucleoside triphosphate hydrolases"/>
    <property type="match status" value="1"/>
</dbReference>
<evidence type="ECO:0000313" key="11">
    <source>
        <dbReference type="Proteomes" id="UP001296943"/>
    </source>
</evidence>
<keyword evidence="5" id="KW-0547">Nucleotide-binding</keyword>
<dbReference type="Proteomes" id="UP001296943">
    <property type="component" value="Unassembled WGS sequence"/>
</dbReference>
<dbReference type="EMBL" id="JAFBDR010000007">
    <property type="protein sequence ID" value="MBM7571188.1"/>
    <property type="molecule type" value="Genomic_DNA"/>
</dbReference>
<dbReference type="InterPro" id="IPR050095">
    <property type="entry name" value="ECF_ABC_transporter_ATP-bd"/>
</dbReference>
<proteinExistence type="inferred from homology"/>
<evidence type="ECO:0000256" key="2">
    <source>
        <dbReference type="ARBA" id="ARBA00005417"/>
    </source>
</evidence>
<keyword evidence="8" id="KW-0472">Membrane</keyword>
<reference evidence="10 11" key="1">
    <citation type="submission" date="2021-01" db="EMBL/GenBank/DDBJ databases">
        <title>Genomic Encyclopedia of Type Strains, Phase IV (KMG-IV): sequencing the most valuable type-strain genomes for metagenomic binning, comparative biology and taxonomic classification.</title>
        <authorList>
            <person name="Goeker M."/>
        </authorList>
    </citation>
    <scope>NUCLEOTIDE SEQUENCE [LARGE SCALE GENOMIC DNA]</scope>
    <source>
        <strain evidence="10 11">DSM 23711</strain>
    </source>
</reference>
<dbReference type="PANTHER" id="PTHR43553">
    <property type="entry name" value="HEAVY METAL TRANSPORTER"/>
    <property type="match status" value="1"/>
</dbReference>
<gene>
    <name evidence="10" type="ORF">JOC48_001671</name>
</gene>
<evidence type="ECO:0000256" key="8">
    <source>
        <dbReference type="ARBA" id="ARBA00023136"/>
    </source>
</evidence>
<dbReference type="InterPro" id="IPR003593">
    <property type="entry name" value="AAA+_ATPase"/>
</dbReference>
<dbReference type="CDD" id="cd03225">
    <property type="entry name" value="ABC_cobalt_CbiO_domain1"/>
    <property type="match status" value="1"/>
</dbReference>
<protein>
    <submittedName>
        <fullName evidence="10">Iron complex transport system ATP-binding protein</fullName>
    </submittedName>
</protein>
<dbReference type="InterPro" id="IPR017871">
    <property type="entry name" value="ABC_transporter-like_CS"/>
</dbReference>
<evidence type="ECO:0000259" key="9">
    <source>
        <dbReference type="PROSITE" id="PS50893"/>
    </source>
</evidence>